<name>D1PVU7_9BACT</name>
<dbReference type="EMBL" id="ACKS01000045">
    <property type="protein sequence ID" value="EFA44452.1"/>
    <property type="molecule type" value="Genomic_DNA"/>
</dbReference>
<dbReference type="AlphaFoldDB" id="D1PVU7"/>
<evidence type="ECO:0000313" key="1">
    <source>
        <dbReference type="EMBL" id="EFA44452.1"/>
    </source>
</evidence>
<organism evidence="1 2">
    <name type="scientific">Hallella bergensis DSM 17361</name>
    <dbReference type="NCBI Taxonomy" id="585502"/>
    <lineage>
        <taxon>Bacteria</taxon>
        <taxon>Pseudomonadati</taxon>
        <taxon>Bacteroidota</taxon>
        <taxon>Bacteroidia</taxon>
        <taxon>Bacteroidales</taxon>
        <taxon>Prevotellaceae</taxon>
        <taxon>Hallella</taxon>
    </lineage>
</organism>
<sequence length="39" mass="4621">MQRSKYQFNLAIESSIIINQTSINLNRFLKTKITLCYNI</sequence>
<protein>
    <submittedName>
        <fullName evidence="1">Uncharacterized protein</fullName>
    </submittedName>
</protein>
<reference evidence="1 2" key="1">
    <citation type="submission" date="2009-10" db="EMBL/GenBank/DDBJ databases">
        <authorList>
            <person name="Qin X."/>
            <person name="Bachman B."/>
            <person name="Battles P."/>
            <person name="Bell A."/>
            <person name="Bess C."/>
            <person name="Bickham C."/>
            <person name="Chaboub L."/>
            <person name="Chen D."/>
            <person name="Coyle M."/>
            <person name="Deiros D.R."/>
            <person name="Dinh H."/>
            <person name="Forbes L."/>
            <person name="Fowler G."/>
            <person name="Francisco L."/>
            <person name="Fu Q."/>
            <person name="Gubbala S."/>
            <person name="Hale W."/>
            <person name="Han Y."/>
            <person name="Hemphill L."/>
            <person name="Highlander S.K."/>
            <person name="Hirani K."/>
            <person name="Hogues M."/>
            <person name="Jackson L."/>
            <person name="Jakkamsetti A."/>
            <person name="Javaid M."/>
            <person name="Jiang H."/>
            <person name="Korchina V."/>
            <person name="Kovar C."/>
            <person name="Lara F."/>
            <person name="Lee S."/>
            <person name="Mata R."/>
            <person name="Mathew T."/>
            <person name="Moen C."/>
            <person name="Morales K."/>
            <person name="Munidasa M."/>
            <person name="Nazareth L."/>
            <person name="Ngo R."/>
            <person name="Nguyen L."/>
            <person name="Okwuonu G."/>
            <person name="Ongeri F."/>
            <person name="Patil S."/>
            <person name="Petrosino J."/>
            <person name="Pham C."/>
            <person name="Pham P."/>
            <person name="Pu L.-L."/>
            <person name="Puazo M."/>
            <person name="Raj R."/>
            <person name="Reid J."/>
            <person name="Rouhana J."/>
            <person name="Saada N."/>
            <person name="Shang Y."/>
            <person name="Simmons D."/>
            <person name="Thornton R."/>
            <person name="Warren J."/>
            <person name="Weissenberger G."/>
            <person name="Zhang J."/>
            <person name="Zhang L."/>
            <person name="Zhou C."/>
            <person name="Zhu D."/>
            <person name="Muzny D."/>
            <person name="Worley K."/>
            <person name="Gibbs R."/>
        </authorList>
    </citation>
    <scope>NUCLEOTIDE SEQUENCE [LARGE SCALE GENOMIC DNA]</scope>
    <source>
        <strain evidence="1 2">DSM 17361</strain>
    </source>
</reference>
<proteinExistence type="predicted"/>
<evidence type="ECO:0000313" key="2">
    <source>
        <dbReference type="Proteomes" id="UP000003160"/>
    </source>
</evidence>
<accession>D1PVU7</accession>
<dbReference type="Proteomes" id="UP000003160">
    <property type="component" value="Unassembled WGS sequence"/>
</dbReference>
<comment type="caution">
    <text evidence="1">The sequence shown here is derived from an EMBL/GenBank/DDBJ whole genome shotgun (WGS) entry which is preliminary data.</text>
</comment>
<keyword evidence="2" id="KW-1185">Reference proteome</keyword>
<dbReference type="HOGENOM" id="CLU_3314509_0_0_10"/>
<gene>
    <name evidence="1" type="ORF">HMPREF0645_1082</name>
</gene>